<gene>
    <name evidence="1" type="ORF">BJ138DRAFT_1137721</name>
</gene>
<protein>
    <submittedName>
        <fullName evidence="1">Asp-domain-containing protein</fullName>
    </submittedName>
</protein>
<sequence length="333" mass="35402">MRVTPGTIITAIPSITNNDGTVNIPALNAHLAQISLLFLLAVIDSHKREPGGDPLTNDANEIWIGEISVGTPRRSYSGKFLTSTLQPLTYKDLHKNFTITYADGTTAHGEQYSDVVALAGLTSKNYAGDGVLGTAFPSISNFNPMPVFQNLIAEHQTSEPVFAFKLATSGSELTLGARIRNYILGSLCIQRYQTGIGNLRPGWREITLDAISDNGKIISKSLDAIVDTGTTVIVADSIEVAALYTAVGGQDASSTLCSGFYTGTFASLTFGGQSFSVSPETFNLGPIAKGSSTCIGGIVAMDARFWLVGDAFLMNTYTVFDYGKKRVGFANLA</sequence>
<keyword evidence="2" id="KW-1185">Reference proteome</keyword>
<evidence type="ECO:0000313" key="1">
    <source>
        <dbReference type="EMBL" id="KAH7907020.1"/>
    </source>
</evidence>
<proteinExistence type="predicted"/>
<organism evidence="1 2">
    <name type="scientific">Hygrophoropsis aurantiaca</name>
    <dbReference type="NCBI Taxonomy" id="72124"/>
    <lineage>
        <taxon>Eukaryota</taxon>
        <taxon>Fungi</taxon>
        <taxon>Dikarya</taxon>
        <taxon>Basidiomycota</taxon>
        <taxon>Agaricomycotina</taxon>
        <taxon>Agaricomycetes</taxon>
        <taxon>Agaricomycetidae</taxon>
        <taxon>Boletales</taxon>
        <taxon>Coniophorineae</taxon>
        <taxon>Hygrophoropsidaceae</taxon>
        <taxon>Hygrophoropsis</taxon>
    </lineage>
</organism>
<dbReference type="Proteomes" id="UP000790377">
    <property type="component" value="Unassembled WGS sequence"/>
</dbReference>
<reference evidence="1" key="1">
    <citation type="journal article" date="2021" name="New Phytol.">
        <title>Evolutionary innovations through gain and loss of genes in the ectomycorrhizal Boletales.</title>
        <authorList>
            <person name="Wu G."/>
            <person name="Miyauchi S."/>
            <person name="Morin E."/>
            <person name="Kuo A."/>
            <person name="Drula E."/>
            <person name="Varga T."/>
            <person name="Kohler A."/>
            <person name="Feng B."/>
            <person name="Cao Y."/>
            <person name="Lipzen A."/>
            <person name="Daum C."/>
            <person name="Hundley H."/>
            <person name="Pangilinan J."/>
            <person name="Johnson J."/>
            <person name="Barry K."/>
            <person name="LaButti K."/>
            <person name="Ng V."/>
            <person name="Ahrendt S."/>
            <person name="Min B."/>
            <person name="Choi I.G."/>
            <person name="Park H."/>
            <person name="Plett J.M."/>
            <person name="Magnuson J."/>
            <person name="Spatafora J.W."/>
            <person name="Nagy L.G."/>
            <person name="Henrissat B."/>
            <person name="Grigoriev I.V."/>
            <person name="Yang Z.L."/>
            <person name="Xu J."/>
            <person name="Martin F.M."/>
        </authorList>
    </citation>
    <scope>NUCLEOTIDE SEQUENCE</scope>
    <source>
        <strain evidence="1">ATCC 28755</strain>
    </source>
</reference>
<name>A0ACB8A103_9AGAM</name>
<dbReference type="EMBL" id="MU267947">
    <property type="protein sequence ID" value="KAH7907020.1"/>
    <property type="molecule type" value="Genomic_DNA"/>
</dbReference>
<evidence type="ECO:0000313" key="2">
    <source>
        <dbReference type="Proteomes" id="UP000790377"/>
    </source>
</evidence>
<comment type="caution">
    <text evidence="1">The sequence shown here is derived from an EMBL/GenBank/DDBJ whole genome shotgun (WGS) entry which is preliminary data.</text>
</comment>
<accession>A0ACB8A103</accession>